<reference evidence="2 3" key="1">
    <citation type="journal article" date="2023" name="J. Hered.">
        <title>Chromosome-level genome of the wood stork (Mycteria americana) provides insight into avian chromosome evolution.</title>
        <authorList>
            <person name="Flamio R. Jr."/>
            <person name="Ramstad K.M."/>
        </authorList>
    </citation>
    <scope>NUCLEOTIDE SEQUENCE [LARGE SCALE GENOMIC DNA]</scope>
    <source>
        <strain evidence="2">JAX WOST 10</strain>
    </source>
</reference>
<dbReference type="AlphaFoldDB" id="A0AAN7MZK7"/>
<dbReference type="Proteomes" id="UP001333110">
    <property type="component" value="Unassembled WGS sequence"/>
</dbReference>
<evidence type="ECO:0000256" key="1">
    <source>
        <dbReference type="SAM" id="MobiDB-lite"/>
    </source>
</evidence>
<name>A0AAN7MZK7_MYCAM</name>
<accession>A0AAN7MZK7</accession>
<evidence type="ECO:0000313" key="3">
    <source>
        <dbReference type="Proteomes" id="UP001333110"/>
    </source>
</evidence>
<keyword evidence="3" id="KW-1185">Reference proteome</keyword>
<comment type="caution">
    <text evidence="2">The sequence shown here is derived from an EMBL/GenBank/DDBJ whole genome shotgun (WGS) entry which is preliminary data.</text>
</comment>
<dbReference type="EMBL" id="JAUNZN010000009">
    <property type="protein sequence ID" value="KAK4816734.1"/>
    <property type="molecule type" value="Genomic_DNA"/>
</dbReference>
<proteinExistence type="predicted"/>
<protein>
    <submittedName>
        <fullName evidence="2">Uncharacterized protein</fullName>
    </submittedName>
</protein>
<organism evidence="2 3">
    <name type="scientific">Mycteria americana</name>
    <name type="common">Wood stork</name>
    <dbReference type="NCBI Taxonomy" id="33587"/>
    <lineage>
        <taxon>Eukaryota</taxon>
        <taxon>Metazoa</taxon>
        <taxon>Chordata</taxon>
        <taxon>Craniata</taxon>
        <taxon>Vertebrata</taxon>
        <taxon>Euteleostomi</taxon>
        <taxon>Archelosauria</taxon>
        <taxon>Archosauria</taxon>
        <taxon>Dinosauria</taxon>
        <taxon>Saurischia</taxon>
        <taxon>Theropoda</taxon>
        <taxon>Coelurosauria</taxon>
        <taxon>Aves</taxon>
        <taxon>Neognathae</taxon>
        <taxon>Neoaves</taxon>
        <taxon>Aequornithes</taxon>
        <taxon>Ciconiiformes</taxon>
        <taxon>Ciconiidae</taxon>
        <taxon>Mycteria</taxon>
    </lineage>
</organism>
<evidence type="ECO:0000313" key="2">
    <source>
        <dbReference type="EMBL" id="KAK4816734.1"/>
    </source>
</evidence>
<gene>
    <name evidence="2" type="ORF">QYF61_022286</name>
</gene>
<feature type="region of interest" description="Disordered" evidence="1">
    <location>
        <begin position="374"/>
        <end position="401"/>
    </location>
</feature>
<sequence>MTPYGEVLQPSDYFCGPPLEPLQQVHVFPVLRGPELDAVLQVRSHQRRVEGQNHLPRPAGCPSLDAAQDTVGFLGCERTLPAHVQLFIHQYPQILLHRAALNPFIPQSVLILGVALTQVQDLTLGLVEPHEVHMGPLLNPVKIPLNGIPSPRHVNHTTQLGVICKLAEGTLDPTVYVIDEDIKQYWSHTSSRNRFSSLNVFGPTQMARLLKSILLVDEFYLIWCSRDSNRLMMMRKCPHLGCQTSVATLLGEVSVAPSAEERGPTWRCGPELRETPSVAPSTVLPATECTGERLFGCEGPLEGSALSLCRVLRAVTCAARRAAGSMSSAEGEERWPFLRFFFNLSWQKPPSLPEGTSRGHCVVSACKKHMMVTEQPLSRKGHQPAALATQEPARRRERAHRLPMATQKSRPFGHSGYSCHCRQAMWKGSTQVPHSFCTILPKPWVQPLAARGRAQMSISSK</sequence>